<dbReference type="Proteomes" id="UP000821845">
    <property type="component" value="Chromosome 6"/>
</dbReference>
<evidence type="ECO:0000313" key="2">
    <source>
        <dbReference type="Proteomes" id="UP000821845"/>
    </source>
</evidence>
<organism evidence="1 2">
    <name type="scientific">Hyalomma asiaticum</name>
    <name type="common">Tick</name>
    <dbReference type="NCBI Taxonomy" id="266040"/>
    <lineage>
        <taxon>Eukaryota</taxon>
        <taxon>Metazoa</taxon>
        <taxon>Ecdysozoa</taxon>
        <taxon>Arthropoda</taxon>
        <taxon>Chelicerata</taxon>
        <taxon>Arachnida</taxon>
        <taxon>Acari</taxon>
        <taxon>Parasitiformes</taxon>
        <taxon>Ixodida</taxon>
        <taxon>Ixodoidea</taxon>
        <taxon>Ixodidae</taxon>
        <taxon>Hyalomminae</taxon>
        <taxon>Hyalomma</taxon>
    </lineage>
</organism>
<comment type="caution">
    <text evidence="1">The sequence shown here is derived from an EMBL/GenBank/DDBJ whole genome shotgun (WGS) entry which is preliminary data.</text>
</comment>
<sequence length="116" mass="12405">MASRREGLFACPPGRKPASRRPDGTVLYAPWCADSGTPPGVECEDRERLGACAQSTVLPRDRMRRVDDDAGMRSAFSSLANVGGSEQCRCTTEGPPVDIPNDESAPCEKLVAGRPL</sequence>
<protein>
    <submittedName>
        <fullName evidence="1">Uncharacterized protein</fullName>
    </submittedName>
</protein>
<reference evidence="1" key="1">
    <citation type="submission" date="2020-05" db="EMBL/GenBank/DDBJ databases">
        <title>Large-scale comparative analyses of tick genomes elucidate their genetic diversity and vector capacities.</title>
        <authorList>
            <person name="Jia N."/>
            <person name="Wang J."/>
            <person name="Shi W."/>
            <person name="Du L."/>
            <person name="Sun Y."/>
            <person name="Zhan W."/>
            <person name="Jiang J."/>
            <person name="Wang Q."/>
            <person name="Zhang B."/>
            <person name="Ji P."/>
            <person name="Sakyi L.B."/>
            <person name="Cui X."/>
            <person name="Yuan T."/>
            <person name="Jiang B."/>
            <person name="Yang W."/>
            <person name="Lam T.T.-Y."/>
            <person name="Chang Q."/>
            <person name="Ding S."/>
            <person name="Wang X."/>
            <person name="Zhu J."/>
            <person name="Ruan X."/>
            <person name="Zhao L."/>
            <person name="Wei J."/>
            <person name="Que T."/>
            <person name="Du C."/>
            <person name="Cheng J."/>
            <person name="Dai P."/>
            <person name="Han X."/>
            <person name="Huang E."/>
            <person name="Gao Y."/>
            <person name="Liu J."/>
            <person name="Shao H."/>
            <person name="Ye R."/>
            <person name="Li L."/>
            <person name="Wei W."/>
            <person name="Wang X."/>
            <person name="Wang C."/>
            <person name="Yang T."/>
            <person name="Huo Q."/>
            <person name="Li W."/>
            <person name="Guo W."/>
            <person name="Chen H."/>
            <person name="Zhou L."/>
            <person name="Ni X."/>
            <person name="Tian J."/>
            <person name="Zhou Y."/>
            <person name="Sheng Y."/>
            <person name="Liu T."/>
            <person name="Pan Y."/>
            <person name="Xia L."/>
            <person name="Li J."/>
            <person name="Zhao F."/>
            <person name="Cao W."/>
        </authorList>
    </citation>
    <scope>NUCLEOTIDE SEQUENCE</scope>
    <source>
        <strain evidence="1">Hyas-2018</strain>
    </source>
</reference>
<name>A0ACB7S4H8_HYAAI</name>
<proteinExistence type="predicted"/>
<dbReference type="EMBL" id="CM023486">
    <property type="protein sequence ID" value="KAH6928851.1"/>
    <property type="molecule type" value="Genomic_DNA"/>
</dbReference>
<accession>A0ACB7S4H8</accession>
<keyword evidence="2" id="KW-1185">Reference proteome</keyword>
<evidence type="ECO:0000313" key="1">
    <source>
        <dbReference type="EMBL" id="KAH6928851.1"/>
    </source>
</evidence>
<gene>
    <name evidence="1" type="ORF">HPB50_020440</name>
</gene>